<protein>
    <submittedName>
        <fullName evidence="6">Type 1 glutamine amidotransferase domain-containing protein</fullName>
    </submittedName>
</protein>
<evidence type="ECO:0000313" key="6">
    <source>
        <dbReference type="EMBL" id="QCZ92450.1"/>
    </source>
</evidence>
<evidence type="ECO:0000256" key="2">
    <source>
        <dbReference type="ARBA" id="ARBA00023239"/>
    </source>
</evidence>
<keyword evidence="7" id="KW-1185">Reference proteome</keyword>
<reference evidence="6 7" key="1">
    <citation type="submission" date="2019-04" db="EMBL/GenBank/DDBJ databases">
        <title>Salinimonas iocasae sp. nov., a halophilic bacterium isolated from the outer tube casing of tubeworms in Okinawa Trough.</title>
        <authorList>
            <person name="Zhang H."/>
            <person name="Wang H."/>
            <person name="Li C."/>
        </authorList>
    </citation>
    <scope>NUCLEOTIDE SEQUENCE [LARGE SCALE GENOMIC DNA]</scope>
    <source>
        <strain evidence="6 7">KX18D6</strain>
    </source>
</reference>
<dbReference type="OrthoDB" id="9792284at2"/>
<dbReference type="Gene3D" id="3.40.50.880">
    <property type="match status" value="1"/>
</dbReference>
<accession>A0A5B7YAH2</accession>
<dbReference type="InterPro" id="IPR002818">
    <property type="entry name" value="DJ-1/PfpI"/>
</dbReference>
<evidence type="ECO:0000313" key="7">
    <source>
        <dbReference type="Proteomes" id="UP000304912"/>
    </source>
</evidence>
<keyword evidence="6" id="KW-0315">Glutamine amidotransferase</keyword>
<comment type="similarity">
    <text evidence="3">Belongs to the peptidase C56 family. HSP31-like subfamily.</text>
</comment>
<dbReference type="EMBL" id="CP039852">
    <property type="protein sequence ID" value="QCZ92450.1"/>
    <property type="molecule type" value="Genomic_DNA"/>
</dbReference>
<dbReference type="KEGG" id="salk:FBQ74_02720"/>
<name>A0A5B7YAH2_9ALTE</name>
<dbReference type="GO" id="GO:0005737">
    <property type="term" value="C:cytoplasm"/>
    <property type="evidence" value="ECO:0007669"/>
    <property type="project" value="TreeGrafter"/>
</dbReference>
<keyword evidence="6" id="KW-0808">Transferase</keyword>
<dbReference type="Pfam" id="PF01965">
    <property type="entry name" value="DJ-1_PfpI"/>
    <property type="match status" value="1"/>
</dbReference>
<dbReference type="InterPro" id="IPR029062">
    <property type="entry name" value="Class_I_gatase-like"/>
</dbReference>
<dbReference type="PANTHER" id="PTHR48094">
    <property type="entry name" value="PROTEIN/NUCLEIC ACID DEGLYCASE DJ-1-RELATED"/>
    <property type="match status" value="1"/>
</dbReference>
<dbReference type="AlphaFoldDB" id="A0A5B7YAH2"/>
<dbReference type="GO" id="GO:0019243">
    <property type="term" value="P:methylglyoxal catabolic process to D-lactate via S-lactoyl-glutathione"/>
    <property type="evidence" value="ECO:0007669"/>
    <property type="project" value="TreeGrafter"/>
</dbReference>
<evidence type="ECO:0000256" key="4">
    <source>
        <dbReference type="SAM" id="MobiDB-lite"/>
    </source>
</evidence>
<proteinExistence type="inferred from homology"/>
<feature type="domain" description="DJ-1/PfpI" evidence="5">
    <location>
        <begin position="28"/>
        <end position="222"/>
    </location>
</feature>
<keyword evidence="2" id="KW-0456">Lyase</keyword>
<sequence>MSKRILMVMTSHDMMGDSGKKTGIWLEEFASPYYAFVDAGYTITLASPMGGEVPIDPMSLEKDALTDDTERFSEDQNAGSALASTIPLKDVKADEFDGVFYPGGHGPLWDLSDNADSKALIEATLQTGKPVAAVCHAPIVLKDVKDTNGDFYIKGRPVTGFSNTEEDAVGLTEVVPYLVEDELVKNGGEFSKKGDFEPYVVESGHLITGQNPPSSRPAAEAMIKKLGQ</sequence>
<dbReference type="Proteomes" id="UP000304912">
    <property type="component" value="Chromosome"/>
</dbReference>
<organism evidence="6 7">
    <name type="scientific">Salinimonas iocasae</name>
    <dbReference type="NCBI Taxonomy" id="2572577"/>
    <lineage>
        <taxon>Bacteria</taxon>
        <taxon>Pseudomonadati</taxon>
        <taxon>Pseudomonadota</taxon>
        <taxon>Gammaproteobacteria</taxon>
        <taxon>Alteromonadales</taxon>
        <taxon>Alteromonadaceae</taxon>
        <taxon>Alteromonas/Salinimonas group</taxon>
        <taxon>Salinimonas</taxon>
    </lineage>
</organism>
<keyword evidence="1" id="KW-0346">Stress response</keyword>
<feature type="region of interest" description="Disordered" evidence="4">
    <location>
        <begin position="206"/>
        <end position="228"/>
    </location>
</feature>
<dbReference type="InterPro" id="IPR050325">
    <property type="entry name" value="Prot/Nucl_acid_deglycase"/>
</dbReference>
<dbReference type="PANTHER" id="PTHR48094:SF11">
    <property type="entry name" value="GLUTATHIONE-INDEPENDENT GLYOXALASE HSP31-RELATED"/>
    <property type="match status" value="1"/>
</dbReference>
<dbReference type="RefSeq" id="WP_139755204.1">
    <property type="nucleotide sequence ID" value="NZ_CP039852.1"/>
</dbReference>
<evidence type="ECO:0000259" key="5">
    <source>
        <dbReference type="Pfam" id="PF01965"/>
    </source>
</evidence>
<dbReference type="GO" id="GO:0019172">
    <property type="term" value="F:glyoxalase III activity"/>
    <property type="evidence" value="ECO:0007669"/>
    <property type="project" value="TreeGrafter"/>
</dbReference>
<evidence type="ECO:0000256" key="3">
    <source>
        <dbReference type="ARBA" id="ARBA00038493"/>
    </source>
</evidence>
<evidence type="ECO:0000256" key="1">
    <source>
        <dbReference type="ARBA" id="ARBA00023016"/>
    </source>
</evidence>
<gene>
    <name evidence="6" type="ORF">FBQ74_02720</name>
</gene>
<dbReference type="SUPFAM" id="SSF52317">
    <property type="entry name" value="Class I glutamine amidotransferase-like"/>
    <property type="match status" value="1"/>
</dbReference>
<dbReference type="GO" id="GO:0016740">
    <property type="term" value="F:transferase activity"/>
    <property type="evidence" value="ECO:0007669"/>
    <property type="project" value="UniProtKB-KW"/>
</dbReference>
<dbReference type="CDD" id="cd03141">
    <property type="entry name" value="GATase1_Hsp31_like"/>
    <property type="match status" value="1"/>
</dbReference>